<evidence type="ECO:0000256" key="1">
    <source>
        <dbReference type="SAM" id="MobiDB-lite"/>
    </source>
</evidence>
<proteinExistence type="predicted"/>
<protein>
    <submittedName>
        <fullName evidence="2">Uncharacterized protein</fullName>
    </submittedName>
</protein>
<dbReference type="Proteomes" id="UP001162483">
    <property type="component" value="Unassembled WGS sequence"/>
</dbReference>
<sequence length="113" mass="12346">MPSLNQTWPEMNQSSEDTAIVHPVPIRMTPSKIHMQEMELKRTGSDTTNPTSPLHIKPQELPEESSVKFVSGNPASDGYSSSDSFNSDPEEIGNVVTRQRSHSSTSPDNAAPP</sequence>
<reference evidence="2" key="1">
    <citation type="submission" date="2023-05" db="EMBL/GenBank/DDBJ databases">
        <authorList>
            <person name="Stuckert A."/>
        </authorList>
    </citation>
    <scope>NUCLEOTIDE SEQUENCE</scope>
</reference>
<feature type="compositionally biased region" description="Low complexity" evidence="1">
    <location>
        <begin position="76"/>
        <end position="87"/>
    </location>
</feature>
<dbReference type="EMBL" id="CATNWA010017243">
    <property type="protein sequence ID" value="CAI9599059.1"/>
    <property type="molecule type" value="Genomic_DNA"/>
</dbReference>
<feature type="region of interest" description="Disordered" evidence="1">
    <location>
        <begin position="35"/>
        <end position="113"/>
    </location>
</feature>
<keyword evidence="3" id="KW-1185">Reference proteome</keyword>
<feature type="compositionally biased region" description="Polar residues" evidence="1">
    <location>
        <begin position="96"/>
        <end position="113"/>
    </location>
</feature>
<feature type="region of interest" description="Disordered" evidence="1">
    <location>
        <begin position="1"/>
        <end position="23"/>
    </location>
</feature>
<evidence type="ECO:0000313" key="2">
    <source>
        <dbReference type="EMBL" id="CAI9599059.1"/>
    </source>
</evidence>
<name>A0ABN9FR07_9NEOB</name>
<feature type="compositionally biased region" description="Polar residues" evidence="1">
    <location>
        <begin position="1"/>
        <end position="17"/>
    </location>
</feature>
<gene>
    <name evidence="2" type="ORF">SPARVUS_LOCUS12538209</name>
</gene>
<feature type="non-terminal residue" evidence="2">
    <location>
        <position position="113"/>
    </location>
</feature>
<accession>A0ABN9FR07</accession>
<evidence type="ECO:0000313" key="3">
    <source>
        <dbReference type="Proteomes" id="UP001162483"/>
    </source>
</evidence>
<feature type="compositionally biased region" description="Basic and acidic residues" evidence="1">
    <location>
        <begin position="35"/>
        <end position="44"/>
    </location>
</feature>
<comment type="caution">
    <text evidence="2">The sequence shown here is derived from an EMBL/GenBank/DDBJ whole genome shotgun (WGS) entry which is preliminary data.</text>
</comment>
<organism evidence="2 3">
    <name type="scientific">Staurois parvus</name>
    <dbReference type="NCBI Taxonomy" id="386267"/>
    <lineage>
        <taxon>Eukaryota</taxon>
        <taxon>Metazoa</taxon>
        <taxon>Chordata</taxon>
        <taxon>Craniata</taxon>
        <taxon>Vertebrata</taxon>
        <taxon>Euteleostomi</taxon>
        <taxon>Amphibia</taxon>
        <taxon>Batrachia</taxon>
        <taxon>Anura</taxon>
        <taxon>Neobatrachia</taxon>
        <taxon>Ranoidea</taxon>
        <taxon>Ranidae</taxon>
        <taxon>Staurois</taxon>
    </lineage>
</organism>